<evidence type="ECO:0000313" key="2">
    <source>
        <dbReference type="Proteomes" id="UP001055879"/>
    </source>
</evidence>
<proteinExistence type="predicted"/>
<protein>
    <submittedName>
        <fullName evidence="1">Uncharacterized protein</fullName>
    </submittedName>
</protein>
<organism evidence="1 2">
    <name type="scientific">Arctium lappa</name>
    <name type="common">Greater burdock</name>
    <name type="synonym">Lappa major</name>
    <dbReference type="NCBI Taxonomy" id="4217"/>
    <lineage>
        <taxon>Eukaryota</taxon>
        <taxon>Viridiplantae</taxon>
        <taxon>Streptophyta</taxon>
        <taxon>Embryophyta</taxon>
        <taxon>Tracheophyta</taxon>
        <taxon>Spermatophyta</taxon>
        <taxon>Magnoliopsida</taxon>
        <taxon>eudicotyledons</taxon>
        <taxon>Gunneridae</taxon>
        <taxon>Pentapetalae</taxon>
        <taxon>asterids</taxon>
        <taxon>campanulids</taxon>
        <taxon>Asterales</taxon>
        <taxon>Asteraceae</taxon>
        <taxon>Carduoideae</taxon>
        <taxon>Cardueae</taxon>
        <taxon>Arctiinae</taxon>
        <taxon>Arctium</taxon>
    </lineage>
</organism>
<keyword evidence="2" id="KW-1185">Reference proteome</keyword>
<accession>A0ACB8YAX3</accession>
<sequence length="204" mass="22660">MADIYMAAAAAEAAATVKRRISYLKVSSTKLVEESVEQASTYIQTGDIDNSAVYSQTCMNLGSTIDSAIALNEVPSSSHLLQLRLIVKEVYRRKTELLQPSLMLLMLPIKAACRVGWFADEDIDDLLMMAKEVSYGFSDTNKMNIEPSNAHSYISNIISRFYPKMKVEKILASFDVEAGYGTFVADFHISKGTLPRHCRDLVSD</sequence>
<evidence type="ECO:0000313" key="1">
    <source>
        <dbReference type="EMBL" id="KAI3681808.1"/>
    </source>
</evidence>
<gene>
    <name evidence="1" type="ORF">L6452_36613</name>
</gene>
<dbReference type="EMBL" id="CM042059">
    <property type="protein sequence ID" value="KAI3681808.1"/>
    <property type="molecule type" value="Genomic_DNA"/>
</dbReference>
<reference evidence="2" key="1">
    <citation type="journal article" date="2022" name="Mol. Ecol. Resour.">
        <title>The genomes of chicory, endive, great burdock and yacon provide insights into Asteraceae palaeo-polyploidization history and plant inulin production.</title>
        <authorList>
            <person name="Fan W."/>
            <person name="Wang S."/>
            <person name="Wang H."/>
            <person name="Wang A."/>
            <person name="Jiang F."/>
            <person name="Liu H."/>
            <person name="Zhao H."/>
            <person name="Xu D."/>
            <person name="Zhang Y."/>
        </authorList>
    </citation>
    <scope>NUCLEOTIDE SEQUENCE [LARGE SCALE GENOMIC DNA]</scope>
    <source>
        <strain evidence="2">cv. Niubang</strain>
    </source>
</reference>
<comment type="caution">
    <text evidence="1">The sequence shown here is derived from an EMBL/GenBank/DDBJ whole genome shotgun (WGS) entry which is preliminary data.</text>
</comment>
<dbReference type="Proteomes" id="UP001055879">
    <property type="component" value="Linkage Group LG13"/>
</dbReference>
<name>A0ACB8YAX3_ARCLA</name>
<reference evidence="1 2" key="2">
    <citation type="journal article" date="2022" name="Mol. Ecol. Resour.">
        <title>The genomes of chicory, endive, great burdock and yacon provide insights into Asteraceae paleo-polyploidization history and plant inulin production.</title>
        <authorList>
            <person name="Fan W."/>
            <person name="Wang S."/>
            <person name="Wang H."/>
            <person name="Wang A."/>
            <person name="Jiang F."/>
            <person name="Liu H."/>
            <person name="Zhao H."/>
            <person name="Xu D."/>
            <person name="Zhang Y."/>
        </authorList>
    </citation>
    <scope>NUCLEOTIDE SEQUENCE [LARGE SCALE GENOMIC DNA]</scope>
    <source>
        <strain evidence="2">cv. Niubang</strain>
    </source>
</reference>